<evidence type="ECO:0000313" key="3">
    <source>
        <dbReference type="Proteomes" id="UP001056093"/>
    </source>
</evidence>
<evidence type="ECO:0000256" key="1">
    <source>
        <dbReference type="ARBA" id="ARBA00023172"/>
    </source>
</evidence>
<keyword evidence="3" id="KW-1185">Reference proteome</keyword>
<accession>A0ABY5BZL7</accession>
<dbReference type="EMBL" id="CP097122">
    <property type="protein sequence ID" value="USS91957.1"/>
    <property type="molecule type" value="Genomic_DNA"/>
</dbReference>
<protein>
    <submittedName>
        <fullName evidence="2">Uncharacterized protein</fullName>
    </submittedName>
</protein>
<dbReference type="InterPro" id="IPR011010">
    <property type="entry name" value="DNA_brk_join_enz"/>
</dbReference>
<sequence length="66" mass="7550">MGQVKKSNTINNHFFVLQKDGYPLSIATATKHLDKLINELNVNDIIFHGLRHTHASMLLMNHNIIQ</sequence>
<dbReference type="SUPFAM" id="SSF56349">
    <property type="entry name" value="DNA breaking-rejoining enzymes"/>
    <property type="match status" value="1"/>
</dbReference>
<organism evidence="2 3">
    <name type="scientific">Fructobacillus americanaquae</name>
    <dbReference type="NCBI Taxonomy" id="2940302"/>
    <lineage>
        <taxon>Bacteria</taxon>
        <taxon>Bacillati</taxon>
        <taxon>Bacillota</taxon>
        <taxon>Bacilli</taxon>
        <taxon>Lactobacillales</taxon>
        <taxon>Lactobacillaceae</taxon>
        <taxon>Fructobacillus</taxon>
    </lineage>
</organism>
<name>A0ABY5BZL7_9LACO</name>
<dbReference type="InterPro" id="IPR013762">
    <property type="entry name" value="Integrase-like_cat_sf"/>
</dbReference>
<keyword evidence="1" id="KW-0233">DNA recombination</keyword>
<dbReference type="RefSeq" id="WP_252773763.1">
    <property type="nucleotide sequence ID" value="NZ_CP097122.1"/>
</dbReference>
<evidence type="ECO:0000313" key="2">
    <source>
        <dbReference type="EMBL" id="USS91957.1"/>
    </source>
</evidence>
<dbReference type="Gene3D" id="1.10.443.10">
    <property type="entry name" value="Intergrase catalytic core"/>
    <property type="match status" value="1"/>
</dbReference>
<dbReference type="Proteomes" id="UP001056093">
    <property type="component" value="Chromosome"/>
</dbReference>
<proteinExistence type="predicted"/>
<gene>
    <name evidence="2" type="ORF">M3M36_06515</name>
</gene>
<reference evidence="2" key="1">
    <citation type="submission" date="2022-05" db="EMBL/GenBank/DDBJ databases">
        <authorList>
            <person name="Oliphant S.A."/>
            <person name="Watson-Haigh N.S."/>
            <person name="Sumby K.M."/>
            <person name="Gardner J.M."/>
            <person name="Jiranek V."/>
        </authorList>
    </citation>
    <scope>NUCLEOTIDE SEQUENCE</scope>
    <source>
        <strain evidence="2">KI3_B9</strain>
    </source>
</reference>